<dbReference type="InterPro" id="IPR004181">
    <property type="entry name" value="Znf_MIZ"/>
</dbReference>
<evidence type="ECO:0000256" key="9">
    <source>
        <dbReference type="ARBA" id="ARBA00022833"/>
    </source>
</evidence>
<keyword evidence="5" id="KW-0808">Transferase</keyword>
<dbReference type="InterPro" id="IPR026846">
    <property type="entry name" value="Nse2(Mms21)"/>
</dbReference>
<evidence type="ECO:0000256" key="10">
    <source>
        <dbReference type="ARBA" id="ARBA00023242"/>
    </source>
</evidence>
<organism evidence="15 16">
    <name type="scientific">Drosophila willistoni</name>
    <name type="common">Fruit fly</name>
    <dbReference type="NCBI Taxonomy" id="7260"/>
    <lineage>
        <taxon>Eukaryota</taxon>
        <taxon>Metazoa</taxon>
        <taxon>Ecdysozoa</taxon>
        <taxon>Arthropoda</taxon>
        <taxon>Hexapoda</taxon>
        <taxon>Insecta</taxon>
        <taxon>Pterygota</taxon>
        <taxon>Neoptera</taxon>
        <taxon>Endopterygota</taxon>
        <taxon>Diptera</taxon>
        <taxon>Brachycera</taxon>
        <taxon>Muscomorpha</taxon>
        <taxon>Ephydroidea</taxon>
        <taxon>Drosophilidae</taxon>
        <taxon>Drosophila</taxon>
        <taxon>Sophophora</taxon>
    </lineage>
</organism>
<gene>
    <name evidence="15" type="primary">Dwil\GK19230</name>
    <name evidence="15" type="ORF">Dwil_GK19230</name>
</gene>
<dbReference type="InParanoid" id="B4NQ15"/>
<evidence type="ECO:0000256" key="2">
    <source>
        <dbReference type="ARBA" id="ARBA00004718"/>
    </source>
</evidence>
<proteinExistence type="inferred from homology"/>
<dbReference type="SMR" id="B4NQ15"/>
<dbReference type="STRING" id="7260.B4NQ15"/>
<dbReference type="EMBL" id="CH964291">
    <property type="protein sequence ID" value="EDW86240.1"/>
    <property type="molecule type" value="Genomic_DNA"/>
</dbReference>
<keyword evidence="7 13" id="KW-0863">Zinc-finger</keyword>
<comment type="similarity">
    <text evidence="3">Belongs to the NSE2 family.</text>
</comment>
<reference evidence="15 16" key="1">
    <citation type="journal article" date="2007" name="Nature">
        <title>Evolution of genes and genomes on the Drosophila phylogeny.</title>
        <authorList>
            <consortium name="Drosophila 12 Genomes Consortium"/>
            <person name="Clark A.G."/>
            <person name="Eisen M.B."/>
            <person name="Smith D.R."/>
            <person name="Bergman C.M."/>
            <person name="Oliver B."/>
            <person name="Markow T.A."/>
            <person name="Kaufman T.C."/>
            <person name="Kellis M."/>
            <person name="Gelbart W."/>
            <person name="Iyer V.N."/>
            <person name="Pollard D.A."/>
            <person name="Sackton T.B."/>
            <person name="Larracuente A.M."/>
            <person name="Singh N.D."/>
            <person name="Abad J.P."/>
            <person name="Abt D.N."/>
            <person name="Adryan B."/>
            <person name="Aguade M."/>
            <person name="Akashi H."/>
            <person name="Anderson W.W."/>
            <person name="Aquadro C.F."/>
            <person name="Ardell D.H."/>
            <person name="Arguello R."/>
            <person name="Artieri C.G."/>
            <person name="Barbash D.A."/>
            <person name="Barker D."/>
            <person name="Barsanti P."/>
            <person name="Batterham P."/>
            <person name="Batzoglou S."/>
            <person name="Begun D."/>
            <person name="Bhutkar A."/>
            <person name="Blanco E."/>
            <person name="Bosak S.A."/>
            <person name="Bradley R.K."/>
            <person name="Brand A.D."/>
            <person name="Brent M.R."/>
            <person name="Brooks A.N."/>
            <person name="Brown R.H."/>
            <person name="Butlin R.K."/>
            <person name="Caggese C."/>
            <person name="Calvi B.R."/>
            <person name="Bernardo de Carvalho A."/>
            <person name="Caspi A."/>
            <person name="Castrezana S."/>
            <person name="Celniker S.E."/>
            <person name="Chang J.L."/>
            <person name="Chapple C."/>
            <person name="Chatterji S."/>
            <person name="Chinwalla A."/>
            <person name="Civetta A."/>
            <person name="Clifton S.W."/>
            <person name="Comeron J.M."/>
            <person name="Costello J.C."/>
            <person name="Coyne J.A."/>
            <person name="Daub J."/>
            <person name="David R.G."/>
            <person name="Delcher A.L."/>
            <person name="Delehaunty K."/>
            <person name="Do C.B."/>
            <person name="Ebling H."/>
            <person name="Edwards K."/>
            <person name="Eickbush T."/>
            <person name="Evans J.D."/>
            <person name="Filipski A."/>
            <person name="Findeiss S."/>
            <person name="Freyhult E."/>
            <person name="Fulton L."/>
            <person name="Fulton R."/>
            <person name="Garcia A.C."/>
            <person name="Gardiner A."/>
            <person name="Garfield D.A."/>
            <person name="Garvin B.E."/>
            <person name="Gibson G."/>
            <person name="Gilbert D."/>
            <person name="Gnerre S."/>
            <person name="Godfrey J."/>
            <person name="Good R."/>
            <person name="Gotea V."/>
            <person name="Gravely B."/>
            <person name="Greenberg A.J."/>
            <person name="Griffiths-Jones S."/>
            <person name="Gross S."/>
            <person name="Guigo R."/>
            <person name="Gustafson E.A."/>
            <person name="Haerty W."/>
            <person name="Hahn M.W."/>
            <person name="Halligan D.L."/>
            <person name="Halpern A.L."/>
            <person name="Halter G.M."/>
            <person name="Han M.V."/>
            <person name="Heger A."/>
            <person name="Hillier L."/>
            <person name="Hinrichs A.S."/>
            <person name="Holmes I."/>
            <person name="Hoskins R.A."/>
            <person name="Hubisz M.J."/>
            <person name="Hultmark D."/>
            <person name="Huntley M.A."/>
            <person name="Jaffe D.B."/>
            <person name="Jagadeeshan S."/>
            <person name="Jeck W.R."/>
            <person name="Johnson J."/>
            <person name="Jones C.D."/>
            <person name="Jordan W.C."/>
            <person name="Karpen G.H."/>
            <person name="Kataoka E."/>
            <person name="Keightley P.D."/>
            <person name="Kheradpour P."/>
            <person name="Kirkness E.F."/>
            <person name="Koerich L.B."/>
            <person name="Kristiansen K."/>
            <person name="Kudrna D."/>
            <person name="Kulathinal R.J."/>
            <person name="Kumar S."/>
            <person name="Kwok R."/>
            <person name="Lander E."/>
            <person name="Langley C.H."/>
            <person name="Lapoint R."/>
            <person name="Lazzaro B.P."/>
            <person name="Lee S.J."/>
            <person name="Levesque L."/>
            <person name="Li R."/>
            <person name="Lin C.F."/>
            <person name="Lin M.F."/>
            <person name="Lindblad-Toh K."/>
            <person name="Llopart A."/>
            <person name="Long M."/>
            <person name="Low L."/>
            <person name="Lozovsky E."/>
            <person name="Lu J."/>
            <person name="Luo M."/>
            <person name="Machado C.A."/>
            <person name="Makalowski W."/>
            <person name="Marzo M."/>
            <person name="Matsuda M."/>
            <person name="Matzkin L."/>
            <person name="McAllister B."/>
            <person name="McBride C.S."/>
            <person name="McKernan B."/>
            <person name="McKernan K."/>
            <person name="Mendez-Lago M."/>
            <person name="Minx P."/>
            <person name="Mollenhauer M.U."/>
            <person name="Montooth K."/>
            <person name="Mount S.M."/>
            <person name="Mu X."/>
            <person name="Myers E."/>
            <person name="Negre B."/>
            <person name="Newfeld S."/>
            <person name="Nielsen R."/>
            <person name="Noor M.A."/>
            <person name="O'Grady P."/>
            <person name="Pachter L."/>
            <person name="Papaceit M."/>
            <person name="Parisi M.J."/>
            <person name="Parisi M."/>
            <person name="Parts L."/>
            <person name="Pedersen J.S."/>
            <person name="Pesole G."/>
            <person name="Phillippy A.M."/>
            <person name="Ponting C.P."/>
            <person name="Pop M."/>
            <person name="Porcelli D."/>
            <person name="Powell J.R."/>
            <person name="Prohaska S."/>
            <person name="Pruitt K."/>
            <person name="Puig M."/>
            <person name="Quesneville H."/>
            <person name="Ram K.R."/>
            <person name="Rand D."/>
            <person name="Rasmussen M.D."/>
            <person name="Reed L.K."/>
            <person name="Reenan R."/>
            <person name="Reily A."/>
            <person name="Remington K.A."/>
            <person name="Rieger T.T."/>
            <person name="Ritchie M.G."/>
            <person name="Robin C."/>
            <person name="Rogers Y.H."/>
            <person name="Rohde C."/>
            <person name="Rozas J."/>
            <person name="Rubenfield M.J."/>
            <person name="Ruiz A."/>
            <person name="Russo S."/>
            <person name="Salzberg S.L."/>
            <person name="Sanchez-Gracia A."/>
            <person name="Saranga D.J."/>
            <person name="Sato H."/>
            <person name="Schaeffer S.W."/>
            <person name="Schatz M.C."/>
            <person name="Schlenke T."/>
            <person name="Schwartz R."/>
            <person name="Segarra C."/>
            <person name="Singh R.S."/>
            <person name="Sirot L."/>
            <person name="Sirota M."/>
            <person name="Sisneros N.B."/>
            <person name="Smith C.D."/>
            <person name="Smith T.F."/>
            <person name="Spieth J."/>
            <person name="Stage D.E."/>
            <person name="Stark A."/>
            <person name="Stephan W."/>
            <person name="Strausberg R.L."/>
            <person name="Strempel S."/>
            <person name="Sturgill D."/>
            <person name="Sutton G."/>
            <person name="Sutton G.G."/>
            <person name="Tao W."/>
            <person name="Teichmann S."/>
            <person name="Tobari Y.N."/>
            <person name="Tomimura Y."/>
            <person name="Tsolas J.M."/>
            <person name="Valente V.L."/>
            <person name="Venter E."/>
            <person name="Venter J.C."/>
            <person name="Vicario S."/>
            <person name="Vieira F.G."/>
            <person name="Vilella A.J."/>
            <person name="Villasante A."/>
            <person name="Walenz B."/>
            <person name="Wang J."/>
            <person name="Wasserman M."/>
            <person name="Watts T."/>
            <person name="Wilson D."/>
            <person name="Wilson R.K."/>
            <person name="Wing R.A."/>
            <person name="Wolfner M.F."/>
            <person name="Wong A."/>
            <person name="Wong G.K."/>
            <person name="Wu C.I."/>
            <person name="Wu G."/>
            <person name="Yamamoto D."/>
            <person name="Yang H.P."/>
            <person name="Yang S.P."/>
            <person name="Yorke J.A."/>
            <person name="Yoshida K."/>
            <person name="Zdobnov E."/>
            <person name="Zhang P."/>
            <person name="Zhang Y."/>
            <person name="Zimin A.V."/>
            <person name="Baldwin J."/>
            <person name="Abdouelleil A."/>
            <person name="Abdulkadir J."/>
            <person name="Abebe A."/>
            <person name="Abera B."/>
            <person name="Abreu J."/>
            <person name="Acer S.C."/>
            <person name="Aftuck L."/>
            <person name="Alexander A."/>
            <person name="An P."/>
            <person name="Anderson E."/>
            <person name="Anderson S."/>
            <person name="Arachi H."/>
            <person name="Azer M."/>
            <person name="Bachantsang P."/>
            <person name="Barry A."/>
            <person name="Bayul T."/>
            <person name="Berlin A."/>
            <person name="Bessette D."/>
            <person name="Bloom T."/>
            <person name="Blye J."/>
            <person name="Boguslavskiy L."/>
            <person name="Bonnet C."/>
            <person name="Boukhgalter B."/>
            <person name="Bourzgui I."/>
            <person name="Brown A."/>
            <person name="Cahill P."/>
            <person name="Channer S."/>
            <person name="Cheshatsang Y."/>
            <person name="Chuda L."/>
            <person name="Citroen M."/>
            <person name="Collymore A."/>
            <person name="Cooke P."/>
            <person name="Costello M."/>
            <person name="D'Aco K."/>
            <person name="Daza R."/>
            <person name="De Haan G."/>
            <person name="DeGray S."/>
            <person name="DeMaso C."/>
            <person name="Dhargay N."/>
            <person name="Dooley K."/>
            <person name="Dooley E."/>
            <person name="Doricent M."/>
            <person name="Dorje P."/>
            <person name="Dorjee K."/>
            <person name="Dupes A."/>
            <person name="Elong R."/>
            <person name="Falk J."/>
            <person name="Farina A."/>
            <person name="Faro S."/>
            <person name="Ferguson D."/>
            <person name="Fisher S."/>
            <person name="Foley C.D."/>
            <person name="Franke A."/>
            <person name="Friedrich D."/>
            <person name="Gadbois L."/>
            <person name="Gearin G."/>
            <person name="Gearin C.R."/>
            <person name="Giannoukos G."/>
            <person name="Goode T."/>
            <person name="Graham J."/>
            <person name="Grandbois E."/>
            <person name="Grewal S."/>
            <person name="Gyaltsen K."/>
            <person name="Hafez N."/>
            <person name="Hagos B."/>
            <person name="Hall J."/>
            <person name="Henson C."/>
            <person name="Hollinger A."/>
            <person name="Honan T."/>
            <person name="Huard M.D."/>
            <person name="Hughes L."/>
            <person name="Hurhula B."/>
            <person name="Husby M.E."/>
            <person name="Kamat A."/>
            <person name="Kanga B."/>
            <person name="Kashin S."/>
            <person name="Khazanovich D."/>
            <person name="Kisner P."/>
            <person name="Lance K."/>
            <person name="Lara M."/>
            <person name="Lee W."/>
            <person name="Lennon N."/>
            <person name="Letendre F."/>
            <person name="LeVine R."/>
            <person name="Lipovsky A."/>
            <person name="Liu X."/>
            <person name="Liu J."/>
            <person name="Liu S."/>
            <person name="Lokyitsang T."/>
            <person name="Lokyitsang Y."/>
            <person name="Lubonja R."/>
            <person name="Lui A."/>
            <person name="MacDonald P."/>
            <person name="Magnisalis V."/>
            <person name="Maru K."/>
            <person name="Matthews C."/>
            <person name="McCusker W."/>
            <person name="McDonough S."/>
            <person name="Mehta T."/>
            <person name="Meldrim J."/>
            <person name="Meneus L."/>
            <person name="Mihai O."/>
            <person name="Mihalev A."/>
            <person name="Mihova T."/>
            <person name="Mittelman R."/>
            <person name="Mlenga V."/>
            <person name="Montmayeur A."/>
            <person name="Mulrain L."/>
            <person name="Navidi A."/>
            <person name="Naylor J."/>
            <person name="Negash T."/>
            <person name="Nguyen T."/>
            <person name="Nguyen N."/>
            <person name="Nicol R."/>
            <person name="Norbu C."/>
            <person name="Norbu N."/>
            <person name="Novod N."/>
            <person name="O'Neill B."/>
            <person name="Osman S."/>
            <person name="Markiewicz E."/>
            <person name="Oyono O.L."/>
            <person name="Patti C."/>
            <person name="Phunkhang P."/>
            <person name="Pierre F."/>
            <person name="Priest M."/>
            <person name="Raghuraman S."/>
            <person name="Rege F."/>
            <person name="Reyes R."/>
            <person name="Rise C."/>
            <person name="Rogov P."/>
            <person name="Ross K."/>
            <person name="Ryan E."/>
            <person name="Settipalli S."/>
            <person name="Shea T."/>
            <person name="Sherpa N."/>
            <person name="Shi L."/>
            <person name="Shih D."/>
            <person name="Sparrow T."/>
            <person name="Spaulding J."/>
            <person name="Stalker J."/>
            <person name="Stange-Thomann N."/>
            <person name="Stavropoulos S."/>
            <person name="Stone C."/>
            <person name="Strader C."/>
            <person name="Tesfaye S."/>
            <person name="Thomson T."/>
            <person name="Thoulutsang Y."/>
            <person name="Thoulutsang D."/>
            <person name="Topham K."/>
            <person name="Topping I."/>
            <person name="Tsamla T."/>
            <person name="Vassiliev H."/>
            <person name="Vo A."/>
            <person name="Wangchuk T."/>
            <person name="Wangdi T."/>
            <person name="Weiand M."/>
            <person name="Wilkinson J."/>
            <person name="Wilson A."/>
            <person name="Yadav S."/>
            <person name="Young G."/>
            <person name="Yu Q."/>
            <person name="Zembek L."/>
            <person name="Zhong D."/>
            <person name="Zimmer A."/>
            <person name="Zwirko Z."/>
            <person name="Jaffe D.B."/>
            <person name="Alvarez P."/>
            <person name="Brockman W."/>
            <person name="Butler J."/>
            <person name="Chin C."/>
            <person name="Gnerre S."/>
            <person name="Grabherr M."/>
            <person name="Kleber M."/>
            <person name="Mauceli E."/>
            <person name="MacCallum I."/>
        </authorList>
    </citation>
    <scope>NUCLEOTIDE SEQUENCE [LARGE SCALE GENOMIC DNA]</scope>
    <source>
        <strain evidence="16">Tucson 14030-0811.24</strain>
    </source>
</reference>
<evidence type="ECO:0000259" key="14">
    <source>
        <dbReference type="PROSITE" id="PS51044"/>
    </source>
</evidence>
<evidence type="ECO:0000256" key="6">
    <source>
        <dbReference type="ARBA" id="ARBA00022723"/>
    </source>
</evidence>
<accession>B4NQ15</accession>
<dbReference type="GO" id="GO:0016925">
    <property type="term" value="P:protein sumoylation"/>
    <property type="evidence" value="ECO:0007669"/>
    <property type="project" value="UniProtKB-UniPathway"/>
</dbReference>
<dbReference type="PROSITE" id="PS51044">
    <property type="entry name" value="ZF_SP_RING"/>
    <property type="match status" value="1"/>
</dbReference>
<keyword evidence="10" id="KW-0539">Nucleus</keyword>
<keyword evidence="8" id="KW-0833">Ubl conjugation pathway</keyword>
<protein>
    <recommendedName>
        <fullName evidence="4">E3 SUMO-protein ligase NSE2</fullName>
    </recommendedName>
    <alternativeName>
        <fullName evidence="11">E3 SUMO-protein transferase NSE2</fullName>
    </alternativeName>
    <alternativeName>
        <fullName evidence="12">Non-structural maintenance of chromosomes element 2 homolog</fullName>
    </alternativeName>
</protein>
<dbReference type="GO" id="GO:0005634">
    <property type="term" value="C:nucleus"/>
    <property type="evidence" value="ECO:0007669"/>
    <property type="project" value="UniProtKB-SubCell"/>
</dbReference>
<dbReference type="OMA" id="FSLHDPW"/>
<dbReference type="GO" id="GO:0000724">
    <property type="term" value="P:double-strand break repair via homologous recombination"/>
    <property type="evidence" value="ECO:0007669"/>
    <property type="project" value="InterPro"/>
</dbReference>
<evidence type="ECO:0000256" key="7">
    <source>
        <dbReference type="ARBA" id="ARBA00022771"/>
    </source>
</evidence>
<dbReference type="UniPathway" id="UPA00886"/>
<dbReference type="InterPro" id="IPR013083">
    <property type="entry name" value="Znf_RING/FYVE/PHD"/>
</dbReference>
<evidence type="ECO:0000256" key="8">
    <source>
        <dbReference type="ARBA" id="ARBA00022786"/>
    </source>
</evidence>
<evidence type="ECO:0000256" key="11">
    <source>
        <dbReference type="ARBA" id="ARBA00031731"/>
    </source>
</evidence>
<dbReference type="OrthoDB" id="26899at2759"/>
<dbReference type="eggNOG" id="KOG2979">
    <property type="taxonomic scope" value="Eukaryota"/>
</dbReference>
<feature type="domain" description="SP-RING-type" evidence="14">
    <location>
        <begin position="130"/>
        <end position="214"/>
    </location>
</feature>
<keyword evidence="9" id="KW-0862">Zinc</keyword>
<dbReference type="Pfam" id="PF11789">
    <property type="entry name" value="zf-Nse"/>
    <property type="match status" value="1"/>
</dbReference>
<comment type="pathway">
    <text evidence="2">Protein modification; protein sumoylation.</text>
</comment>
<evidence type="ECO:0000256" key="3">
    <source>
        <dbReference type="ARBA" id="ARBA00008212"/>
    </source>
</evidence>
<dbReference type="FunCoup" id="B4NQ15">
    <property type="interactions" value="2000"/>
</dbReference>
<evidence type="ECO:0000256" key="13">
    <source>
        <dbReference type="PROSITE-ProRule" id="PRU00452"/>
    </source>
</evidence>
<dbReference type="KEGG" id="dwi:6653133"/>
<dbReference type="HOGENOM" id="CLU_106881_0_0_1"/>
<dbReference type="GO" id="GO:0008270">
    <property type="term" value="F:zinc ion binding"/>
    <property type="evidence" value="ECO:0007669"/>
    <property type="project" value="UniProtKB-KW"/>
</dbReference>
<dbReference type="PANTHER" id="PTHR21330">
    <property type="entry name" value="E3 SUMO-PROTEIN LIGASE NSE2"/>
    <property type="match status" value="1"/>
</dbReference>
<dbReference type="PhylomeDB" id="B4NQ15"/>
<dbReference type="Gene3D" id="3.30.40.10">
    <property type="entry name" value="Zinc/RING finger domain, C3HC4 (zinc finger)"/>
    <property type="match status" value="1"/>
</dbReference>
<evidence type="ECO:0000256" key="1">
    <source>
        <dbReference type="ARBA" id="ARBA00004123"/>
    </source>
</evidence>
<dbReference type="PANTHER" id="PTHR21330:SF1">
    <property type="entry name" value="E3 SUMO-PROTEIN LIGASE NSE2"/>
    <property type="match status" value="1"/>
</dbReference>
<dbReference type="GO" id="GO:0030915">
    <property type="term" value="C:Smc5-Smc6 complex"/>
    <property type="evidence" value="ECO:0007669"/>
    <property type="project" value="InterPro"/>
</dbReference>
<dbReference type="Proteomes" id="UP000007798">
    <property type="component" value="Unassembled WGS sequence"/>
</dbReference>
<sequence>MNDEIEIDQLKHTIIENAKFYREVYNEIFDATDEDHELNELLTESVKTRLNNVAELIELKVTNKAQNQALHSVRNSCATLEEFEEKFSELRTEAEKKRVKVKNMVDYKEAKKMLENMNDIPEESGARDNDDLEMVATDGDIFSLYDPWSKCLLRNPVKNSICGHIYDSESVNSVIKDNLSTRCPILGCNNRDFITPSHLIVDNELCERVKERLTTESNEGAESDSE</sequence>
<evidence type="ECO:0000256" key="12">
    <source>
        <dbReference type="ARBA" id="ARBA00032533"/>
    </source>
</evidence>
<keyword evidence="6" id="KW-0479">Metal-binding</keyword>
<dbReference type="GO" id="GO:0061665">
    <property type="term" value="F:SUMO ligase activity"/>
    <property type="evidence" value="ECO:0007669"/>
    <property type="project" value="TreeGrafter"/>
</dbReference>
<comment type="subcellular location">
    <subcellularLocation>
        <location evidence="1">Nucleus</location>
    </subcellularLocation>
</comment>
<dbReference type="AlphaFoldDB" id="B4NQ15"/>
<name>B4NQ15_DROWI</name>
<keyword evidence="16" id="KW-1185">Reference proteome</keyword>
<evidence type="ECO:0000256" key="4">
    <source>
        <dbReference type="ARBA" id="ARBA00020923"/>
    </source>
</evidence>
<evidence type="ECO:0000256" key="5">
    <source>
        <dbReference type="ARBA" id="ARBA00022679"/>
    </source>
</evidence>
<evidence type="ECO:0000313" key="15">
    <source>
        <dbReference type="EMBL" id="EDW86240.1"/>
    </source>
</evidence>
<evidence type="ECO:0000313" key="16">
    <source>
        <dbReference type="Proteomes" id="UP000007798"/>
    </source>
</evidence>